<dbReference type="EMBL" id="GBZX01000269">
    <property type="protein sequence ID" value="JAG92471.1"/>
    <property type="molecule type" value="mRNA"/>
</dbReference>
<keyword evidence="1" id="KW-0732">Signal</keyword>
<evidence type="ECO:0000256" key="1">
    <source>
        <dbReference type="SAM" id="SignalP"/>
    </source>
</evidence>
<proteinExistence type="evidence at transcript level"/>
<protein>
    <submittedName>
        <fullName evidence="2">Putative secreted protein</fullName>
    </submittedName>
</protein>
<dbReference type="InterPro" id="IPR012674">
    <property type="entry name" value="Calycin"/>
</dbReference>
<sequence>MFRCLCLFLCFVIFSSYAVSSDLPQWPWGGTTMDGWNFLQNGSQVDMVKRTFLMSANLSCMSSTTVRKDNDTHTLRQLVRFYNWNTTSWITGYQNLTAYNDSEGLYNFMNTTETLDATSSSMEPKKNGTLFTSCMLWIRDGDFEGDHRCCCLRMLWHPRGLSRSLRAVEGNGVLVLARFSQRWPPHLCSQRKSSFRPIKG</sequence>
<evidence type="ECO:0000313" key="2">
    <source>
        <dbReference type="EMBL" id="JAG92471.1"/>
    </source>
</evidence>
<feature type="chain" id="PRO_5002202998" evidence="1">
    <location>
        <begin position="21"/>
        <end position="200"/>
    </location>
</feature>
<name>A0A0C9RXV2_AMBAM</name>
<dbReference type="Gene3D" id="2.40.128.20">
    <property type="match status" value="1"/>
</dbReference>
<accession>A0A0C9RXV2</accession>
<organism evidence="2">
    <name type="scientific">Amblyomma americanum</name>
    <name type="common">Lone star tick</name>
    <dbReference type="NCBI Taxonomy" id="6943"/>
    <lineage>
        <taxon>Eukaryota</taxon>
        <taxon>Metazoa</taxon>
        <taxon>Ecdysozoa</taxon>
        <taxon>Arthropoda</taxon>
        <taxon>Chelicerata</taxon>
        <taxon>Arachnida</taxon>
        <taxon>Acari</taxon>
        <taxon>Parasitiformes</taxon>
        <taxon>Ixodida</taxon>
        <taxon>Ixodoidea</taxon>
        <taxon>Ixodidae</taxon>
        <taxon>Amblyomminae</taxon>
        <taxon>Amblyomma</taxon>
    </lineage>
</organism>
<dbReference type="SUPFAM" id="SSF50814">
    <property type="entry name" value="Lipocalins"/>
    <property type="match status" value="1"/>
</dbReference>
<dbReference type="AlphaFoldDB" id="A0A0C9RXV2"/>
<feature type="signal peptide" evidence="1">
    <location>
        <begin position="1"/>
        <end position="20"/>
    </location>
</feature>
<feature type="non-terminal residue" evidence="2">
    <location>
        <position position="200"/>
    </location>
</feature>
<reference evidence="2" key="1">
    <citation type="journal article" date="2015" name="PLoS ONE">
        <title>An Insight into the Sialome of the Lone Star Tick, Amblyomma americanum, with a Glimpse on Its Time Dependent Gene Expression.</title>
        <authorList>
            <person name="Karim S."/>
            <person name="Ribeiro J.M."/>
        </authorList>
    </citation>
    <scope>NUCLEOTIDE SEQUENCE</scope>
    <source>
        <tissue evidence="2">Salivary gland</tissue>
    </source>
</reference>